<dbReference type="PROSITE" id="PS51880">
    <property type="entry name" value="TGS"/>
    <property type="match status" value="1"/>
</dbReference>
<dbReference type="SUPFAM" id="SSF55681">
    <property type="entry name" value="Class II aaRS and biotin synthetases"/>
    <property type="match status" value="1"/>
</dbReference>
<evidence type="ECO:0000256" key="5">
    <source>
        <dbReference type="ARBA" id="ARBA00022840"/>
    </source>
</evidence>
<keyword evidence="5" id="KW-0067">ATP-binding</keyword>
<keyword evidence="7" id="KW-0030">Aminoacyl-tRNA synthetase</keyword>
<dbReference type="GO" id="GO:0005739">
    <property type="term" value="C:mitochondrion"/>
    <property type="evidence" value="ECO:0007669"/>
    <property type="project" value="TreeGrafter"/>
</dbReference>
<dbReference type="InterPro" id="IPR012676">
    <property type="entry name" value="TGS-like"/>
</dbReference>
<organism evidence="11 12">
    <name type="scientific">Channa striata</name>
    <name type="common">Snakehead murrel</name>
    <name type="synonym">Ophicephalus striatus</name>
    <dbReference type="NCBI Taxonomy" id="64152"/>
    <lineage>
        <taxon>Eukaryota</taxon>
        <taxon>Metazoa</taxon>
        <taxon>Chordata</taxon>
        <taxon>Craniata</taxon>
        <taxon>Vertebrata</taxon>
        <taxon>Euteleostomi</taxon>
        <taxon>Actinopterygii</taxon>
        <taxon>Neopterygii</taxon>
        <taxon>Teleostei</taxon>
        <taxon>Neoteleostei</taxon>
        <taxon>Acanthomorphata</taxon>
        <taxon>Anabantaria</taxon>
        <taxon>Anabantiformes</taxon>
        <taxon>Channoidei</taxon>
        <taxon>Channidae</taxon>
        <taxon>Channa</taxon>
    </lineage>
</organism>
<evidence type="ECO:0000256" key="9">
    <source>
        <dbReference type="ARBA" id="ARBA00049515"/>
    </source>
</evidence>
<comment type="catalytic activity">
    <reaction evidence="9">
        <text>tRNA(Thr) + L-threonine + ATP = L-threonyl-tRNA(Thr) + AMP + diphosphate + H(+)</text>
        <dbReference type="Rhea" id="RHEA:24624"/>
        <dbReference type="Rhea" id="RHEA-COMP:9670"/>
        <dbReference type="Rhea" id="RHEA-COMP:9704"/>
        <dbReference type="ChEBI" id="CHEBI:15378"/>
        <dbReference type="ChEBI" id="CHEBI:30616"/>
        <dbReference type="ChEBI" id="CHEBI:33019"/>
        <dbReference type="ChEBI" id="CHEBI:57926"/>
        <dbReference type="ChEBI" id="CHEBI:78442"/>
        <dbReference type="ChEBI" id="CHEBI:78534"/>
        <dbReference type="ChEBI" id="CHEBI:456215"/>
        <dbReference type="EC" id="6.1.1.3"/>
    </reaction>
</comment>
<dbReference type="GO" id="GO:0004829">
    <property type="term" value="F:threonine-tRNA ligase activity"/>
    <property type="evidence" value="ECO:0007669"/>
    <property type="project" value="UniProtKB-EC"/>
</dbReference>
<dbReference type="SUPFAM" id="SSF55186">
    <property type="entry name" value="ThrRS/AlaRS common domain"/>
    <property type="match status" value="1"/>
</dbReference>
<keyword evidence="6" id="KW-0648">Protein biosynthesis</keyword>
<dbReference type="InterPro" id="IPR018163">
    <property type="entry name" value="Thr/Ala-tRNA-synth_IIc_edit"/>
</dbReference>
<evidence type="ECO:0000256" key="1">
    <source>
        <dbReference type="ARBA" id="ARBA00008226"/>
    </source>
</evidence>
<sequence>MAVTPVFGLAVCSTAARTFRAVLHAHRKYSKVSNAVSERLQVFESLWEKKCNKKGIEILEKPLSIRLADGRTVKGTAGVTTPLFVAHSVRAKGALVSKVNGELWELGRPLEADCELQLLGFDTLEGKQAAWRTGACVLVGVLEGAFGAKVCREGASELGLYCDHLLDNSTLSLNDVEKRCKEAAALKLPLSRLELNTEEVRELFQNCNLRLQLVEEQMSGPSVTVYRCGDSVGVCKDPLLPHTGLLKVFKMLQLSPATLPNHTELLGCMRLLGVAFPGEKDKEEWEREQEEARRRDHRRIGTDQELFFFNDVSPGSCFFLPKGAHIYNTLTDFIKSEYRQRGFTEVVTPTLYSTALWERSDTGSITAKTCSL</sequence>
<evidence type="ECO:0000313" key="12">
    <source>
        <dbReference type="Proteomes" id="UP001187415"/>
    </source>
</evidence>
<dbReference type="Gene3D" id="3.10.20.30">
    <property type="match status" value="1"/>
</dbReference>
<dbReference type="Proteomes" id="UP001187415">
    <property type="component" value="Unassembled WGS sequence"/>
</dbReference>
<feature type="domain" description="TGS" evidence="10">
    <location>
        <begin position="61"/>
        <end position="120"/>
    </location>
</feature>
<evidence type="ECO:0000256" key="3">
    <source>
        <dbReference type="ARBA" id="ARBA00022598"/>
    </source>
</evidence>
<reference evidence="11" key="1">
    <citation type="submission" date="2023-07" db="EMBL/GenBank/DDBJ databases">
        <title>Chromosome-level Genome Assembly of Striped Snakehead (Channa striata).</title>
        <authorList>
            <person name="Liu H."/>
        </authorList>
    </citation>
    <scope>NUCLEOTIDE SEQUENCE</scope>
    <source>
        <strain evidence="11">Gz</strain>
        <tissue evidence="11">Muscle</tissue>
    </source>
</reference>
<dbReference type="InterPro" id="IPR004095">
    <property type="entry name" value="TGS"/>
</dbReference>
<dbReference type="EMBL" id="JAUPFM010000008">
    <property type="protein sequence ID" value="KAK2844639.1"/>
    <property type="molecule type" value="Genomic_DNA"/>
</dbReference>
<dbReference type="AlphaFoldDB" id="A0AA88MU19"/>
<evidence type="ECO:0000256" key="7">
    <source>
        <dbReference type="ARBA" id="ARBA00023146"/>
    </source>
</evidence>
<dbReference type="CDD" id="cd01667">
    <property type="entry name" value="TGS_ThrRS"/>
    <property type="match status" value="1"/>
</dbReference>
<evidence type="ECO:0000313" key="11">
    <source>
        <dbReference type="EMBL" id="KAK2844639.1"/>
    </source>
</evidence>
<proteinExistence type="inferred from homology"/>
<dbReference type="InterPro" id="IPR045864">
    <property type="entry name" value="aa-tRNA-synth_II/BPL/LPL"/>
</dbReference>
<keyword evidence="3" id="KW-0436">Ligase</keyword>
<keyword evidence="4" id="KW-0547">Nucleotide-binding</keyword>
<evidence type="ECO:0000256" key="2">
    <source>
        <dbReference type="ARBA" id="ARBA00013163"/>
    </source>
</evidence>
<dbReference type="GO" id="GO:0006435">
    <property type="term" value="P:threonyl-tRNA aminoacylation"/>
    <property type="evidence" value="ECO:0007669"/>
    <property type="project" value="TreeGrafter"/>
</dbReference>
<evidence type="ECO:0000256" key="8">
    <source>
        <dbReference type="ARBA" id="ARBA00031900"/>
    </source>
</evidence>
<dbReference type="FunFam" id="3.10.20.30:FF:000006">
    <property type="entry name" value="Threonine--tRNA ligase, cytoplasmic"/>
    <property type="match status" value="1"/>
</dbReference>
<evidence type="ECO:0000259" key="10">
    <source>
        <dbReference type="PROSITE" id="PS51880"/>
    </source>
</evidence>
<dbReference type="Gene3D" id="3.30.980.10">
    <property type="entry name" value="Threonyl-trna Synthetase, Chain A, domain 2"/>
    <property type="match status" value="1"/>
</dbReference>
<accession>A0AA88MU19</accession>
<dbReference type="PANTHER" id="PTHR11451">
    <property type="entry name" value="THREONINE-TRNA LIGASE"/>
    <property type="match status" value="1"/>
</dbReference>
<dbReference type="Gene3D" id="3.30.930.10">
    <property type="entry name" value="Bira Bifunctional Protein, Domain 2"/>
    <property type="match status" value="1"/>
</dbReference>
<protein>
    <recommendedName>
        <fullName evidence="2">threonine--tRNA ligase</fullName>
        <ecNumber evidence="2">6.1.1.3</ecNumber>
    </recommendedName>
    <alternativeName>
        <fullName evidence="8">Threonyl-tRNA synthetase</fullName>
    </alternativeName>
</protein>
<keyword evidence="12" id="KW-1185">Reference proteome</keyword>
<comment type="similarity">
    <text evidence="1">Belongs to the class-II aminoacyl-tRNA synthetase family.</text>
</comment>
<evidence type="ECO:0000256" key="6">
    <source>
        <dbReference type="ARBA" id="ARBA00022917"/>
    </source>
</evidence>
<dbReference type="SUPFAM" id="SSF81271">
    <property type="entry name" value="TGS-like"/>
    <property type="match status" value="1"/>
</dbReference>
<evidence type="ECO:0000256" key="4">
    <source>
        <dbReference type="ARBA" id="ARBA00022741"/>
    </source>
</evidence>
<name>A0AA88MU19_CHASR</name>
<gene>
    <name evidence="11" type="ORF">Q5P01_011298</name>
</gene>
<dbReference type="EC" id="6.1.1.3" evidence="2"/>
<dbReference type="GO" id="GO:0005524">
    <property type="term" value="F:ATP binding"/>
    <property type="evidence" value="ECO:0007669"/>
    <property type="project" value="UniProtKB-KW"/>
</dbReference>
<comment type="caution">
    <text evidence="11">The sequence shown here is derived from an EMBL/GenBank/DDBJ whole genome shotgun (WGS) entry which is preliminary data.</text>
</comment>
<dbReference type="PANTHER" id="PTHR11451:SF42">
    <property type="entry name" value="THREONINE--TRNA LIGASE"/>
    <property type="match status" value="1"/>
</dbReference>
<dbReference type="InterPro" id="IPR012675">
    <property type="entry name" value="Beta-grasp_dom_sf"/>
</dbReference>